<evidence type="ECO:0000313" key="2">
    <source>
        <dbReference type="Proteomes" id="UP000000305"/>
    </source>
</evidence>
<proteinExistence type="predicted"/>
<reference evidence="1 2" key="1">
    <citation type="journal article" date="2011" name="Science">
        <title>The ecoresponsive genome of Daphnia pulex.</title>
        <authorList>
            <person name="Colbourne J.K."/>
            <person name="Pfrender M.E."/>
            <person name="Gilbert D."/>
            <person name="Thomas W.K."/>
            <person name="Tucker A."/>
            <person name="Oakley T.H."/>
            <person name="Tokishita S."/>
            <person name="Aerts A."/>
            <person name="Arnold G.J."/>
            <person name="Basu M.K."/>
            <person name="Bauer D.J."/>
            <person name="Caceres C.E."/>
            <person name="Carmel L."/>
            <person name="Casola C."/>
            <person name="Choi J.H."/>
            <person name="Detter J.C."/>
            <person name="Dong Q."/>
            <person name="Dusheyko S."/>
            <person name="Eads B.D."/>
            <person name="Frohlich T."/>
            <person name="Geiler-Samerotte K.A."/>
            <person name="Gerlach D."/>
            <person name="Hatcher P."/>
            <person name="Jogdeo S."/>
            <person name="Krijgsveld J."/>
            <person name="Kriventseva E.V."/>
            <person name="Kultz D."/>
            <person name="Laforsch C."/>
            <person name="Lindquist E."/>
            <person name="Lopez J."/>
            <person name="Manak J.R."/>
            <person name="Muller J."/>
            <person name="Pangilinan J."/>
            <person name="Patwardhan R.P."/>
            <person name="Pitluck S."/>
            <person name="Pritham E.J."/>
            <person name="Rechtsteiner A."/>
            <person name="Rho M."/>
            <person name="Rogozin I.B."/>
            <person name="Sakarya O."/>
            <person name="Salamov A."/>
            <person name="Schaack S."/>
            <person name="Shapiro H."/>
            <person name="Shiga Y."/>
            <person name="Skalitzky C."/>
            <person name="Smith Z."/>
            <person name="Souvorov A."/>
            <person name="Sung W."/>
            <person name="Tang Z."/>
            <person name="Tsuchiya D."/>
            <person name="Tu H."/>
            <person name="Vos H."/>
            <person name="Wang M."/>
            <person name="Wolf Y.I."/>
            <person name="Yamagata H."/>
            <person name="Yamada T."/>
            <person name="Ye Y."/>
            <person name="Shaw J.R."/>
            <person name="Andrews J."/>
            <person name="Crease T.J."/>
            <person name="Tang H."/>
            <person name="Lucas S.M."/>
            <person name="Robertson H.M."/>
            <person name="Bork P."/>
            <person name="Koonin E.V."/>
            <person name="Zdobnov E.M."/>
            <person name="Grigoriev I.V."/>
            <person name="Lynch M."/>
            <person name="Boore J.L."/>
        </authorList>
    </citation>
    <scope>NUCLEOTIDE SEQUENCE [LARGE SCALE GENOMIC DNA]</scope>
</reference>
<dbReference type="KEGG" id="dpx:DAPPUDRAFT_344180"/>
<dbReference type="EMBL" id="GL736701">
    <property type="protein sequence ID" value="EFX60289.1"/>
    <property type="molecule type" value="Genomic_DNA"/>
</dbReference>
<evidence type="ECO:0000313" key="1">
    <source>
        <dbReference type="EMBL" id="EFX60289.1"/>
    </source>
</evidence>
<dbReference type="HOGENOM" id="CLU_1808133_0_0_1"/>
<dbReference type="InParanoid" id="E9I6U0"/>
<dbReference type="Proteomes" id="UP000000305">
    <property type="component" value="Unassembled WGS sequence"/>
</dbReference>
<sequence length="143" mass="17160">MPYLDTDGKVPKLIEAQELASRLGWTCEVHKEWSWHMAGVTTLVLFRRPTPHHEMLHMWSSSFKRWLYENKGRLTKGNPRVYRYVIEDILDCSHFPLNATSYDDCRDRYLKEFAPQLFHGMDESMADNFKRLFEKWQFELEAN</sequence>
<dbReference type="AlphaFoldDB" id="E9I6U0"/>
<accession>E9I6U0</accession>
<gene>
    <name evidence="1" type="ORF">DAPPUDRAFT_344180</name>
</gene>
<name>E9I6U0_DAPPU</name>
<organism evidence="1 2">
    <name type="scientific">Daphnia pulex</name>
    <name type="common">Water flea</name>
    <dbReference type="NCBI Taxonomy" id="6669"/>
    <lineage>
        <taxon>Eukaryota</taxon>
        <taxon>Metazoa</taxon>
        <taxon>Ecdysozoa</taxon>
        <taxon>Arthropoda</taxon>
        <taxon>Crustacea</taxon>
        <taxon>Branchiopoda</taxon>
        <taxon>Diplostraca</taxon>
        <taxon>Cladocera</taxon>
        <taxon>Anomopoda</taxon>
        <taxon>Daphniidae</taxon>
        <taxon>Daphnia</taxon>
    </lineage>
</organism>
<protein>
    <submittedName>
        <fullName evidence="1">Uncharacterized protein</fullName>
    </submittedName>
</protein>
<keyword evidence="2" id="KW-1185">Reference proteome</keyword>